<name>A0A6M8SR57_9NEIS</name>
<organism evidence="4 5">
    <name type="scientific">Deefgea piscis</name>
    <dbReference type="NCBI Taxonomy" id="2739061"/>
    <lineage>
        <taxon>Bacteria</taxon>
        <taxon>Pseudomonadati</taxon>
        <taxon>Pseudomonadota</taxon>
        <taxon>Betaproteobacteria</taxon>
        <taxon>Neisseriales</taxon>
        <taxon>Chitinibacteraceae</taxon>
        <taxon>Deefgea</taxon>
    </lineage>
</organism>
<dbReference type="SUPFAM" id="SSF55785">
    <property type="entry name" value="PYP-like sensor domain (PAS domain)"/>
    <property type="match status" value="1"/>
</dbReference>
<dbReference type="GO" id="GO:0052621">
    <property type="term" value="F:diguanylate cyclase activity"/>
    <property type="evidence" value="ECO:0007669"/>
    <property type="project" value="UniProtKB-EC"/>
</dbReference>
<evidence type="ECO:0000313" key="4">
    <source>
        <dbReference type="EMBL" id="QKJ67151.1"/>
    </source>
</evidence>
<protein>
    <recommendedName>
        <fullName evidence="1">diguanylate cyclase</fullName>
        <ecNumber evidence="1">2.7.7.65</ecNumber>
    </recommendedName>
</protein>
<dbReference type="PANTHER" id="PTHR45138:SF9">
    <property type="entry name" value="DIGUANYLATE CYCLASE DGCM-RELATED"/>
    <property type="match status" value="1"/>
</dbReference>
<dbReference type="PROSITE" id="PS50887">
    <property type="entry name" value="GGDEF"/>
    <property type="match status" value="1"/>
</dbReference>
<dbReference type="Proteomes" id="UP000504844">
    <property type="component" value="Chromosome"/>
</dbReference>
<accession>A0A6M8SR57</accession>
<feature type="domain" description="GGDEF" evidence="3">
    <location>
        <begin position="181"/>
        <end position="317"/>
    </location>
</feature>
<dbReference type="FunFam" id="3.30.70.270:FF:000001">
    <property type="entry name" value="Diguanylate cyclase domain protein"/>
    <property type="match status" value="1"/>
</dbReference>
<dbReference type="EC" id="2.7.7.65" evidence="1"/>
<comment type="catalytic activity">
    <reaction evidence="2">
        <text>2 GTP = 3',3'-c-di-GMP + 2 diphosphate</text>
        <dbReference type="Rhea" id="RHEA:24898"/>
        <dbReference type="ChEBI" id="CHEBI:33019"/>
        <dbReference type="ChEBI" id="CHEBI:37565"/>
        <dbReference type="ChEBI" id="CHEBI:58805"/>
        <dbReference type="EC" id="2.7.7.65"/>
    </reaction>
</comment>
<proteinExistence type="predicted"/>
<dbReference type="CDD" id="cd01949">
    <property type="entry name" value="GGDEF"/>
    <property type="match status" value="1"/>
</dbReference>
<dbReference type="GO" id="GO:0043709">
    <property type="term" value="P:cell adhesion involved in single-species biofilm formation"/>
    <property type="evidence" value="ECO:0007669"/>
    <property type="project" value="TreeGrafter"/>
</dbReference>
<dbReference type="KEGG" id="dee:HQN60_10825"/>
<evidence type="ECO:0000256" key="2">
    <source>
        <dbReference type="ARBA" id="ARBA00034247"/>
    </source>
</evidence>
<dbReference type="PANTHER" id="PTHR45138">
    <property type="entry name" value="REGULATORY COMPONENTS OF SENSORY TRANSDUCTION SYSTEM"/>
    <property type="match status" value="1"/>
</dbReference>
<dbReference type="AlphaFoldDB" id="A0A6M8SR57"/>
<dbReference type="EMBL" id="CP054143">
    <property type="protein sequence ID" value="QKJ67151.1"/>
    <property type="molecule type" value="Genomic_DNA"/>
</dbReference>
<reference evidence="4 5" key="1">
    <citation type="submission" date="2020-05" db="EMBL/GenBank/DDBJ databases">
        <title>Complete genome sequence of Deefgea sp. D17.</title>
        <authorList>
            <person name="Bae J.-W."/>
            <person name="Han J.E."/>
        </authorList>
    </citation>
    <scope>NUCLEOTIDE SEQUENCE [LARGE SCALE GENOMIC DNA]</scope>
    <source>
        <strain evidence="4 5">D17</strain>
    </source>
</reference>
<dbReference type="NCBIfam" id="TIGR00254">
    <property type="entry name" value="GGDEF"/>
    <property type="match status" value="1"/>
</dbReference>
<evidence type="ECO:0000256" key="1">
    <source>
        <dbReference type="ARBA" id="ARBA00012528"/>
    </source>
</evidence>
<sequence length="317" mass="36013">MMNNHAPLLLFSTFDALELGVLILNGKGEIALWNRWLVKASGRNSDGLIGLPLSIAFPELKNTRVEQAVKLAIEKDQSSFLSQCLNRAPFNLFRLHNNDEVPLRMQQQIQITPLRQFDNEQFCLIQIQDVTASVIREQILQERAAELHRFAYQDGLTGIPNRRYYEEKLAEEWRRAIRQKHPLSVLMIDIDFFKRYNDQLGHQQGDTCLQEIAKALQAALRRPTDIIARYGGEEFIVLLPATPMAGCITIAEQLLDAVRELERPHPDSPHHIATVSIGCATSTPNRDAEASVLIQEADLALYFAKQHGRNQLRDSQS</sequence>
<evidence type="ECO:0000313" key="5">
    <source>
        <dbReference type="Proteomes" id="UP000504844"/>
    </source>
</evidence>
<evidence type="ECO:0000259" key="3">
    <source>
        <dbReference type="PROSITE" id="PS50887"/>
    </source>
</evidence>
<dbReference type="RefSeq" id="WP_173533654.1">
    <property type="nucleotide sequence ID" value="NZ_CP054143.1"/>
</dbReference>
<dbReference type="InterPro" id="IPR050469">
    <property type="entry name" value="Diguanylate_Cyclase"/>
</dbReference>
<dbReference type="InterPro" id="IPR000160">
    <property type="entry name" value="GGDEF_dom"/>
</dbReference>
<keyword evidence="5" id="KW-1185">Reference proteome</keyword>
<dbReference type="GO" id="GO:1902201">
    <property type="term" value="P:negative regulation of bacterial-type flagellum-dependent cell motility"/>
    <property type="evidence" value="ECO:0007669"/>
    <property type="project" value="TreeGrafter"/>
</dbReference>
<dbReference type="InterPro" id="IPR035965">
    <property type="entry name" value="PAS-like_dom_sf"/>
</dbReference>
<dbReference type="Pfam" id="PF00990">
    <property type="entry name" value="GGDEF"/>
    <property type="match status" value="1"/>
</dbReference>
<dbReference type="GO" id="GO:0005886">
    <property type="term" value="C:plasma membrane"/>
    <property type="evidence" value="ECO:0007669"/>
    <property type="project" value="TreeGrafter"/>
</dbReference>
<gene>
    <name evidence="4" type="ORF">HQN60_10825</name>
</gene>
<dbReference type="SMART" id="SM00267">
    <property type="entry name" value="GGDEF"/>
    <property type="match status" value="1"/>
</dbReference>
<dbReference type="Gene3D" id="3.30.450.20">
    <property type="entry name" value="PAS domain"/>
    <property type="match status" value="1"/>
</dbReference>
<dbReference type="SUPFAM" id="SSF55073">
    <property type="entry name" value="Nucleotide cyclase"/>
    <property type="match status" value="1"/>
</dbReference>
<dbReference type="InterPro" id="IPR029787">
    <property type="entry name" value="Nucleotide_cyclase"/>
</dbReference>
<dbReference type="InterPro" id="IPR043128">
    <property type="entry name" value="Rev_trsase/Diguanyl_cyclase"/>
</dbReference>
<dbReference type="Gene3D" id="3.30.70.270">
    <property type="match status" value="1"/>
</dbReference>